<feature type="region of interest" description="Disordered" evidence="1">
    <location>
        <begin position="70"/>
        <end position="214"/>
    </location>
</feature>
<reference evidence="3" key="1">
    <citation type="journal article" date="2014" name="Proc. Natl. Acad. Sci. U.S.A.">
        <title>Extensive sampling of basidiomycete genomes demonstrates inadequacy of the white-rot/brown-rot paradigm for wood decay fungi.</title>
        <authorList>
            <person name="Riley R."/>
            <person name="Salamov A.A."/>
            <person name="Brown D.W."/>
            <person name="Nagy L.G."/>
            <person name="Floudas D."/>
            <person name="Held B.W."/>
            <person name="Levasseur A."/>
            <person name="Lombard V."/>
            <person name="Morin E."/>
            <person name="Otillar R."/>
            <person name="Lindquist E.A."/>
            <person name="Sun H."/>
            <person name="LaButti K.M."/>
            <person name="Schmutz J."/>
            <person name="Jabbour D."/>
            <person name="Luo H."/>
            <person name="Baker S.E."/>
            <person name="Pisabarro A.G."/>
            <person name="Walton J.D."/>
            <person name="Blanchette R.A."/>
            <person name="Henrissat B."/>
            <person name="Martin F."/>
            <person name="Cullen D."/>
            <person name="Hibbett D.S."/>
            <person name="Grigoriev I.V."/>
        </authorList>
    </citation>
    <scope>NUCLEOTIDE SEQUENCE [LARGE SCALE GENOMIC DNA]</scope>
    <source>
        <strain evidence="3">PC15</strain>
    </source>
</reference>
<protein>
    <submittedName>
        <fullName evidence="2">Uncharacterized protein</fullName>
    </submittedName>
</protein>
<feature type="compositionally biased region" description="Polar residues" evidence="1">
    <location>
        <begin position="179"/>
        <end position="188"/>
    </location>
</feature>
<dbReference type="Proteomes" id="UP000027073">
    <property type="component" value="Unassembled WGS sequence"/>
</dbReference>
<dbReference type="InParanoid" id="A0A067PBX8"/>
<sequence>MSTNPNSKGSGSRGGLGDRVRGGFQAVHGVGDNIRGTALGLVDTATGDGVANDEIARRGRVETSEGFAKLMGRGGSVSGNTTSHPHTSATGTGGGVGLAHDPLAGNVPDQTSRPVPPVPSSNQPTDIPTGQQYNEGAYGGVPAAGGSRTNGPGYGIVAGAGRSGPAEGAGSAGYDSEWTEWTHTQKNHPTGPGEVVEPGRTRGDRVGAEGPVLG</sequence>
<dbReference type="STRING" id="1137138.A0A067PBX8"/>
<feature type="compositionally biased region" description="Polar residues" evidence="1">
    <location>
        <begin position="78"/>
        <end position="90"/>
    </location>
</feature>
<evidence type="ECO:0000256" key="1">
    <source>
        <dbReference type="SAM" id="MobiDB-lite"/>
    </source>
</evidence>
<dbReference type="EMBL" id="KL198004">
    <property type="protein sequence ID" value="KDQ33907.1"/>
    <property type="molecule type" value="Genomic_DNA"/>
</dbReference>
<feature type="region of interest" description="Disordered" evidence="1">
    <location>
        <begin position="1"/>
        <end position="23"/>
    </location>
</feature>
<organism evidence="2 3">
    <name type="scientific">Pleurotus ostreatus (strain PC15)</name>
    <name type="common">Oyster mushroom</name>
    <dbReference type="NCBI Taxonomy" id="1137138"/>
    <lineage>
        <taxon>Eukaryota</taxon>
        <taxon>Fungi</taxon>
        <taxon>Dikarya</taxon>
        <taxon>Basidiomycota</taxon>
        <taxon>Agaricomycotina</taxon>
        <taxon>Agaricomycetes</taxon>
        <taxon>Agaricomycetidae</taxon>
        <taxon>Agaricales</taxon>
        <taxon>Pleurotineae</taxon>
        <taxon>Pleurotaceae</taxon>
        <taxon>Pleurotus</taxon>
    </lineage>
</organism>
<feature type="compositionally biased region" description="Polar residues" evidence="1">
    <location>
        <begin position="1"/>
        <end position="10"/>
    </location>
</feature>
<dbReference type="HOGENOM" id="CLU_1289405_0_0_1"/>
<proteinExistence type="predicted"/>
<evidence type="ECO:0000313" key="2">
    <source>
        <dbReference type="EMBL" id="KDQ33907.1"/>
    </source>
</evidence>
<dbReference type="AlphaFoldDB" id="A0A067PBX8"/>
<feature type="compositionally biased region" description="Polar residues" evidence="1">
    <location>
        <begin position="120"/>
        <end position="134"/>
    </location>
</feature>
<evidence type="ECO:0000313" key="3">
    <source>
        <dbReference type="Proteomes" id="UP000027073"/>
    </source>
</evidence>
<name>A0A067PBX8_PLEO1</name>
<feature type="compositionally biased region" description="Basic and acidic residues" evidence="1">
    <location>
        <begin position="197"/>
        <end position="207"/>
    </location>
</feature>
<feature type="compositionally biased region" description="Gly residues" evidence="1">
    <location>
        <begin position="152"/>
        <end position="162"/>
    </location>
</feature>
<gene>
    <name evidence="2" type="ORF">PLEOSDRAFT_1087973</name>
</gene>
<dbReference type="VEuPathDB" id="FungiDB:PLEOSDRAFT_1087973"/>
<accession>A0A067PBX8</accession>
<dbReference type="OrthoDB" id="2590867at2759"/>